<reference evidence="5 6" key="1">
    <citation type="submission" date="2021-02" db="EMBL/GenBank/DDBJ databases">
        <title>PHA producing bacteria isolated from coastal sediment in Guangdong, Shenzhen.</title>
        <authorList>
            <person name="Zheng W."/>
            <person name="Yu S."/>
            <person name="Huang Y."/>
        </authorList>
    </citation>
    <scope>NUCLEOTIDE SEQUENCE [LARGE SCALE GENOMIC DNA]</scope>
    <source>
        <strain evidence="5 6">TN21-5</strain>
    </source>
</reference>
<keyword evidence="2 3" id="KW-0732">Signal</keyword>
<name>A0ABS3BBX0_9GAMM</name>
<organism evidence="5 6">
    <name type="scientific">Marinobacter daepoensis</name>
    <dbReference type="NCBI Taxonomy" id="262077"/>
    <lineage>
        <taxon>Bacteria</taxon>
        <taxon>Pseudomonadati</taxon>
        <taxon>Pseudomonadota</taxon>
        <taxon>Gammaproteobacteria</taxon>
        <taxon>Pseudomonadales</taxon>
        <taxon>Marinobacteraceae</taxon>
        <taxon>Marinobacter</taxon>
    </lineage>
</organism>
<dbReference type="Proteomes" id="UP000664344">
    <property type="component" value="Unassembled WGS sequence"/>
</dbReference>
<evidence type="ECO:0000259" key="4">
    <source>
        <dbReference type="SMART" id="SM00062"/>
    </source>
</evidence>
<evidence type="ECO:0000256" key="1">
    <source>
        <dbReference type="ARBA" id="ARBA00010333"/>
    </source>
</evidence>
<dbReference type="SMART" id="SM00062">
    <property type="entry name" value="PBPb"/>
    <property type="match status" value="1"/>
</dbReference>
<sequence>MKRVPIPKARRILSAVVTFTSLAIPFTTLNATAQPGQENQTFRFNISPNGYPPYLIVNEQQPSGIMWDVVNLIVPRLGYEVKPLMIPRKRVDPMLTDGYIDGTPRAIEWTENPENFLFTDSVVHVEEVFFFPNTSKLDYEHPTDLYGKTVVTHLGYLYPTLEPYFGDRRIKRFDVSRDRDMFTFVLHGDQFHAALADKLVGHWILRNEGLSGEFRSSEEGISQFGFRIMLRKDWSDFAKAFNQELETIRKNGELEAILADYR</sequence>
<evidence type="ECO:0000313" key="5">
    <source>
        <dbReference type="EMBL" id="MBN7769313.1"/>
    </source>
</evidence>
<comment type="similarity">
    <text evidence="1">Belongs to the bacterial solute-binding protein 3 family.</text>
</comment>
<dbReference type="InterPro" id="IPR001638">
    <property type="entry name" value="Solute-binding_3/MltF_N"/>
</dbReference>
<dbReference type="Gene3D" id="3.40.190.10">
    <property type="entry name" value="Periplasmic binding protein-like II"/>
    <property type="match status" value="2"/>
</dbReference>
<dbReference type="PANTHER" id="PTHR35936">
    <property type="entry name" value="MEMBRANE-BOUND LYTIC MUREIN TRANSGLYCOSYLASE F"/>
    <property type="match status" value="1"/>
</dbReference>
<proteinExistence type="inferred from homology"/>
<dbReference type="RefSeq" id="WP_206556913.1">
    <property type="nucleotide sequence ID" value="NZ_JAFKDB010000008.1"/>
</dbReference>
<gene>
    <name evidence="5" type="ORF">JYP53_05265</name>
</gene>
<keyword evidence="6" id="KW-1185">Reference proteome</keyword>
<dbReference type="PANTHER" id="PTHR35936:SF6">
    <property type="entry name" value="AMINO ACID ABC TRANSPORTER SUBSTRATE-BINDING PAAT FAMILY PROTEIN"/>
    <property type="match status" value="1"/>
</dbReference>
<feature type="chain" id="PRO_5047015123" evidence="3">
    <location>
        <begin position="34"/>
        <end position="262"/>
    </location>
</feature>
<protein>
    <submittedName>
        <fullName evidence="5">Transporter substrate-binding domain-containing protein</fullName>
    </submittedName>
</protein>
<evidence type="ECO:0000256" key="2">
    <source>
        <dbReference type="ARBA" id="ARBA00022729"/>
    </source>
</evidence>
<feature type="signal peptide" evidence="3">
    <location>
        <begin position="1"/>
        <end position="33"/>
    </location>
</feature>
<dbReference type="EMBL" id="JAFKDB010000008">
    <property type="protein sequence ID" value="MBN7769313.1"/>
    <property type="molecule type" value="Genomic_DNA"/>
</dbReference>
<comment type="caution">
    <text evidence="5">The sequence shown here is derived from an EMBL/GenBank/DDBJ whole genome shotgun (WGS) entry which is preliminary data.</text>
</comment>
<evidence type="ECO:0000313" key="6">
    <source>
        <dbReference type="Proteomes" id="UP000664344"/>
    </source>
</evidence>
<evidence type="ECO:0000256" key="3">
    <source>
        <dbReference type="SAM" id="SignalP"/>
    </source>
</evidence>
<accession>A0ABS3BBX0</accession>
<dbReference type="Pfam" id="PF00497">
    <property type="entry name" value="SBP_bac_3"/>
    <property type="match status" value="1"/>
</dbReference>
<feature type="domain" description="Solute-binding protein family 3/N-terminal" evidence="4">
    <location>
        <begin position="41"/>
        <end position="262"/>
    </location>
</feature>
<dbReference type="SUPFAM" id="SSF53850">
    <property type="entry name" value="Periplasmic binding protein-like II"/>
    <property type="match status" value="1"/>
</dbReference>